<dbReference type="EC" id="2.3.2.6" evidence="10 15"/>
<evidence type="ECO:0000256" key="10">
    <source>
        <dbReference type="ARBA" id="ARBA00066767"/>
    </source>
</evidence>
<comment type="catalytic activity">
    <reaction evidence="5 15">
        <text>L-phenylalanyl-tRNA(Phe) + an N-terminal L-alpha-aminoacyl-[protein] = an N-terminal L-phenylalanyl-L-alpha-aminoacyl-[protein] + tRNA(Phe)</text>
        <dbReference type="Rhea" id="RHEA:43632"/>
        <dbReference type="Rhea" id="RHEA-COMP:9668"/>
        <dbReference type="Rhea" id="RHEA-COMP:9699"/>
        <dbReference type="Rhea" id="RHEA-COMP:10636"/>
        <dbReference type="Rhea" id="RHEA-COMP:10637"/>
        <dbReference type="ChEBI" id="CHEBI:78442"/>
        <dbReference type="ChEBI" id="CHEBI:78531"/>
        <dbReference type="ChEBI" id="CHEBI:78597"/>
        <dbReference type="ChEBI" id="CHEBI:83561"/>
        <dbReference type="EC" id="2.3.2.6"/>
    </reaction>
</comment>
<evidence type="ECO:0000256" key="12">
    <source>
        <dbReference type="ARBA" id="ARBA00077136"/>
    </source>
</evidence>
<evidence type="ECO:0000256" key="6">
    <source>
        <dbReference type="ARBA" id="ARBA00050652"/>
    </source>
</evidence>
<accession>A0AA47KM49</accession>
<dbReference type="Pfam" id="PF03588">
    <property type="entry name" value="Leu_Phe_trans"/>
    <property type="match status" value="1"/>
</dbReference>
<dbReference type="FunFam" id="3.40.630.70:FF:000001">
    <property type="entry name" value="Leucyl/phenylalanyl-tRNA--protein transferase"/>
    <property type="match status" value="1"/>
</dbReference>
<evidence type="ECO:0000256" key="3">
    <source>
        <dbReference type="ARBA" id="ARBA00022679"/>
    </source>
</evidence>
<dbReference type="InterPro" id="IPR016181">
    <property type="entry name" value="Acyl_CoA_acyltransferase"/>
</dbReference>
<evidence type="ECO:0000256" key="5">
    <source>
        <dbReference type="ARBA" id="ARBA00050607"/>
    </source>
</evidence>
<dbReference type="EMBL" id="CP114588">
    <property type="protein sequence ID" value="WBA09516.1"/>
    <property type="molecule type" value="Genomic_DNA"/>
</dbReference>
<reference evidence="16" key="1">
    <citation type="submission" date="2022-09" db="EMBL/GenBank/DDBJ databases">
        <authorList>
            <person name="Li Z.-J."/>
        </authorList>
    </citation>
    <scope>NUCLEOTIDE SEQUENCE</scope>
    <source>
        <strain evidence="16">TGB11</strain>
    </source>
</reference>
<dbReference type="HAMAP" id="MF_00688">
    <property type="entry name" value="Leu_Phe_trans"/>
    <property type="match status" value="1"/>
</dbReference>
<dbReference type="Gene3D" id="3.40.630.70">
    <property type="entry name" value="Leucyl/phenylalanyl-tRNA-protein transferase, C-terminal domain"/>
    <property type="match status" value="1"/>
</dbReference>
<evidence type="ECO:0000256" key="1">
    <source>
        <dbReference type="ARBA" id="ARBA00004496"/>
    </source>
</evidence>
<dbReference type="PANTHER" id="PTHR30098:SF2">
    <property type="entry name" value="LEUCYL_PHENYLALANYL-TRNA--PROTEIN TRANSFERASE"/>
    <property type="match status" value="1"/>
</dbReference>
<gene>
    <name evidence="15 16" type="primary">aat</name>
    <name evidence="16" type="ORF">N8M53_04775</name>
</gene>
<comment type="similarity">
    <text evidence="9 15">Belongs to the L/F-transferase family.</text>
</comment>
<dbReference type="Proteomes" id="UP001164748">
    <property type="component" value="Chromosome"/>
</dbReference>
<comment type="function">
    <text evidence="8 15">Functions in the N-end rule pathway of protein degradation where it conjugates Leu, Phe and, less efficiently, Met from aminoacyl-tRNAs to the N-termini of proteins containing an N-terminal arginine or lysine.</text>
</comment>
<evidence type="ECO:0000256" key="15">
    <source>
        <dbReference type="HAMAP-Rule" id="MF_00688"/>
    </source>
</evidence>
<sequence>MTLFLPPLAQDDFRFPPVDEALSHPDGLLAIGGDLSPARLMSAYRSGIFPWFGEDDPLLWWSPSERAVIQPSDFHASRSLRKAAKKSAYTITLNHAFESVIATCAAIRGSEQTWITDEMQAAYCQLHTQGDAHSVEVWQNNHLVGGLYGVAVGQVFCGESMFSKATNASKFALWQFSQYFAQQGGRYIDCQMMTPHLASLGAKTWTRDAFIAALQAHRDLPIIQGCQPTQIADWRPR</sequence>
<dbReference type="InterPro" id="IPR004616">
    <property type="entry name" value="Leu/Phe-tRNA_Trfase"/>
</dbReference>
<organism evidence="16 17">
    <name type="scientific">Salinivibrio kushneri</name>
    <dbReference type="NCBI Taxonomy" id="1908198"/>
    <lineage>
        <taxon>Bacteria</taxon>
        <taxon>Pseudomonadati</taxon>
        <taxon>Pseudomonadota</taxon>
        <taxon>Gammaproteobacteria</taxon>
        <taxon>Vibrionales</taxon>
        <taxon>Vibrionaceae</taxon>
        <taxon>Salinivibrio</taxon>
    </lineage>
</organism>
<dbReference type="FunFam" id="3.30.70.3550:FF:000001">
    <property type="entry name" value="Leucyl/phenylalanyl-tRNA--protein transferase"/>
    <property type="match status" value="1"/>
</dbReference>
<evidence type="ECO:0000256" key="2">
    <source>
        <dbReference type="ARBA" id="ARBA00022490"/>
    </source>
</evidence>
<evidence type="ECO:0000256" key="4">
    <source>
        <dbReference type="ARBA" id="ARBA00023315"/>
    </source>
</evidence>
<dbReference type="PANTHER" id="PTHR30098">
    <property type="entry name" value="LEUCYL/PHENYLALANYL-TRNA--PROTEIN TRANSFERASE"/>
    <property type="match status" value="1"/>
</dbReference>
<comment type="catalytic activity">
    <reaction evidence="7 15">
        <text>N-terminal L-lysyl-[protein] + L-leucyl-tRNA(Leu) = N-terminal L-leucyl-L-lysyl-[protein] + tRNA(Leu) + H(+)</text>
        <dbReference type="Rhea" id="RHEA:12340"/>
        <dbReference type="Rhea" id="RHEA-COMP:9613"/>
        <dbReference type="Rhea" id="RHEA-COMP:9622"/>
        <dbReference type="Rhea" id="RHEA-COMP:12670"/>
        <dbReference type="Rhea" id="RHEA-COMP:12671"/>
        <dbReference type="ChEBI" id="CHEBI:15378"/>
        <dbReference type="ChEBI" id="CHEBI:65249"/>
        <dbReference type="ChEBI" id="CHEBI:78442"/>
        <dbReference type="ChEBI" id="CHEBI:78494"/>
        <dbReference type="ChEBI" id="CHEBI:133043"/>
        <dbReference type="EC" id="2.3.2.6"/>
    </reaction>
</comment>
<evidence type="ECO:0000256" key="11">
    <source>
        <dbReference type="ARBA" id="ARBA00074372"/>
    </source>
</evidence>
<dbReference type="NCBIfam" id="TIGR00667">
    <property type="entry name" value="aat"/>
    <property type="match status" value="1"/>
</dbReference>
<evidence type="ECO:0000313" key="17">
    <source>
        <dbReference type="Proteomes" id="UP001164748"/>
    </source>
</evidence>
<evidence type="ECO:0000256" key="8">
    <source>
        <dbReference type="ARBA" id="ARBA00054043"/>
    </source>
</evidence>
<keyword evidence="4 15" id="KW-0012">Acyltransferase</keyword>
<dbReference type="GO" id="GO:0008914">
    <property type="term" value="F:leucyl-tRNA--protein transferase activity"/>
    <property type="evidence" value="ECO:0007669"/>
    <property type="project" value="UniProtKB-UniRule"/>
</dbReference>
<comment type="catalytic activity">
    <reaction evidence="6 15">
        <text>N-terminal L-arginyl-[protein] + L-leucyl-tRNA(Leu) = N-terminal L-leucyl-L-arginyl-[protein] + tRNA(Leu) + H(+)</text>
        <dbReference type="Rhea" id="RHEA:50416"/>
        <dbReference type="Rhea" id="RHEA-COMP:9613"/>
        <dbReference type="Rhea" id="RHEA-COMP:9622"/>
        <dbReference type="Rhea" id="RHEA-COMP:12672"/>
        <dbReference type="Rhea" id="RHEA-COMP:12673"/>
        <dbReference type="ChEBI" id="CHEBI:15378"/>
        <dbReference type="ChEBI" id="CHEBI:64719"/>
        <dbReference type="ChEBI" id="CHEBI:78442"/>
        <dbReference type="ChEBI" id="CHEBI:78494"/>
        <dbReference type="ChEBI" id="CHEBI:133044"/>
        <dbReference type="EC" id="2.3.2.6"/>
    </reaction>
</comment>
<evidence type="ECO:0000256" key="9">
    <source>
        <dbReference type="ARBA" id="ARBA00061535"/>
    </source>
</evidence>
<dbReference type="GO" id="GO:0030163">
    <property type="term" value="P:protein catabolic process"/>
    <property type="evidence" value="ECO:0007669"/>
    <property type="project" value="UniProtKB-UniRule"/>
</dbReference>
<dbReference type="InterPro" id="IPR042203">
    <property type="entry name" value="Leu/Phe-tRNA_Trfase_C"/>
</dbReference>
<keyword evidence="2 15" id="KW-0963">Cytoplasm</keyword>
<keyword evidence="3 15" id="KW-0808">Transferase</keyword>
<evidence type="ECO:0000256" key="14">
    <source>
        <dbReference type="ARBA" id="ARBA00083640"/>
    </source>
</evidence>
<dbReference type="GO" id="GO:0005737">
    <property type="term" value="C:cytoplasm"/>
    <property type="evidence" value="ECO:0007669"/>
    <property type="project" value="UniProtKB-SubCell"/>
</dbReference>
<dbReference type="SUPFAM" id="SSF55729">
    <property type="entry name" value="Acyl-CoA N-acyltransferases (Nat)"/>
    <property type="match status" value="1"/>
</dbReference>
<protein>
    <recommendedName>
        <fullName evidence="11 15">Leucyl/phenylalanyl-tRNA--protein transferase</fullName>
        <ecNumber evidence="10 15">2.3.2.6</ecNumber>
    </recommendedName>
    <alternativeName>
        <fullName evidence="12 15">L/F-transferase</fullName>
    </alternativeName>
    <alternativeName>
        <fullName evidence="13 15">Leucyltransferase</fullName>
    </alternativeName>
    <alternativeName>
        <fullName evidence="14 15">Phenyalanyltransferase</fullName>
    </alternativeName>
</protein>
<evidence type="ECO:0000313" key="16">
    <source>
        <dbReference type="EMBL" id="WBA09516.1"/>
    </source>
</evidence>
<dbReference type="RefSeq" id="WP_269579665.1">
    <property type="nucleotide sequence ID" value="NZ_CP114588.1"/>
</dbReference>
<proteinExistence type="inferred from homology"/>
<dbReference type="AlphaFoldDB" id="A0AA47KM49"/>
<evidence type="ECO:0000256" key="13">
    <source>
        <dbReference type="ARBA" id="ARBA00077165"/>
    </source>
</evidence>
<name>A0AA47KM49_9GAMM</name>
<evidence type="ECO:0000256" key="7">
    <source>
        <dbReference type="ARBA" id="ARBA00051538"/>
    </source>
</evidence>
<dbReference type="InterPro" id="IPR042221">
    <property type="entry name" value="Leu/Phe-tRNA_Trfase_N"/>
</dbReference>
<comment type="subcellular location">
    <subcellularLocation>
        <location evidence="1 15">Cytoplasm</location>
    </subcellularLocation>
</comment>
<dbReference type="Gene3D" id="3.30.70.3550">
    <property type="entry name" value="Leucyl/phenylalanyl-tRNA-protein transferase, N-terminal domain"/>
    <property type="match status" value="1"/>
</dbReference>